<keyword evidence="1" id="KW-1133">Transmembrane helix</keyword>
<protein>
    <submittedName>
        <fullName evidence="2">Uncharacterized protein</fullName>
    </submittedName>
</protein>
<organism evidence="2 3">
    <name type="scientific">Pristionchus mayeri</name>
    <dbReference type="NCBI Taxonomy" id="1317129"/>
    <lineage>
        <taxon>Eukaryota</taxon>
        <taxon>Metazoa</taxon>
        <taxon>Ecdysozoa</taxon>
        <taxon>Nematoda</taxon>
        <taxon>Chromadorea</taxon>
        <taxon>Rhabditida</taxon>
        <taxon>Rhabditina</taxon>
        <taxon>Diplogasteromorpha</taxon>
        <taxon>Diplogasteroidea</taxon>
        <taxon>Neodiplogasteridae</taxon>
        <taxon>Pristionchus</taxon>
    </lineage>
</organism>
<feature type="transmembrane region" description="Helical" evidence="1">
    <location>
        <begin position="88"/>
        <end position="111"/>
    </location>
</feature>
<feature type="transmembrane region" description="Helical" evidence="1">
    <location>
        <begin position="12"/>
        <end position="34"/>
    </location>
</feature>
<keyword evidence="1" id="KW-0472">Membrane</keyword>
<evidence type="ECO:0000313" key="3">
    <source>
        <dbReference type="Proteomes" id="UP001328107"/>
    </source>
</evidence>
<sequence length="166" mass="18171">EMSEEATVTKCFCNLVYIACTNVISIGFIVLGAINVDNCPVQPKIPIFLIVSGAVTIVGAVLNYFNYHYAAKKTALRTDQPPIEIKAITSLLSLQMFFAIGWCILGMIWTFGLSPTYEPGEPTYCDYWTYVVTLVNFILIFIHLGFVCCGCVCVCVACCTCCALSA</sequence>
<feature type="transmembrane region" description="Helical" evidence="1">
    <location>
        <begin position="46"/>
        <end position="67"/>
    </location>
</feature>
<feature type="transmembrane region" description="Helical" evidence="1">
    <location>
        <begin position="131"/>
        <end position="164"/>
    </location>
</feature>
<dbReference type="InterPro" id="IPR040350">
    <property type="entry name" value="TMEM272"/>
</dbReference>
<evidence type="ECO:0000313" key="2">
    <source>
        <dbReference type="EMBL" id="GMR34110.1"/>
    </source>
</evidence>
<accession>A0AAN4ZBT4</accession>
<dbReference type="AlphaFoldDB" id="A0AAN4ZBT4"/>
<keyword evidence="3" id="KW-1185">Reference proteome</keyword>
<comment type="caution">
    <text evidence="2">The sequence shown here is derived from an EMBL/GenBank/DDBJ whole genome shotgun (WGS) entry which is preliminary data.</text>
</comment>
<dbReference type="PANTHER" id="PTHR33444:SF7">
    <property type="entry name" value="TRANSMEMBRANE PROTEIN 272"/>
    <property type="match status" value="1"/>
</dbReference>
<dbReference type="PANTHER" id="PTHR33444">
    <property type="entry name" value="SI:DKEY-19B23.12-RELATED"/>
    <property type="match status" value="1"/>
</dbReference>
<dbReference type="EMBL" id="BTRK01000001">
    <property type="protein sequence ID" value="GMR34110.1"/>
    <property type="molecule type" value="Genomic_DNA"/>
</dbReference>
<proteinExistence type="predicted"/>
<reference evidence="3" key="1">
    <citation type="submission" date="2022-10" db="EMBL/GenBank/DDBJ databases">
        <title>Genome assembly of Pristionchus species.</title>
        <authorList>
            <person name="Yoshida K."/>
            <person name="Sommer R.J."/>
        </authorList>
    </citation>
    <scope>NUCLEOTIDE SEQUENCE [LARGE SCALE GENOMIC DNA]</scope>
    <source>
        <strain evidence="3">RS5460</strain>
    </source>
</reference>
<feature type="non-terminal residue" evidence="2">
    <location>
        <position position="1"/>
    </location>
</feature>
<keyword evidence="1" id="KW-0812">Transmembrane</keyword>
<dbReference type="Proteomes" id="UP001328107">
    <property type="component" value="Unassembled WGS sequence"/>
</dbReference>
<evidence type="ECO:0000256" key="1">
    <source>
        <dbReference type="SAM" id="Phobius"/>
    </source>
</evidence>
<gene>
    <name evidence="2" type="ORF">PMAYCL1PPCAC_04305</name>
</gene>
<name>A0AAN4ZBT4_9BILA</name>